<evidence type="ECO:0000313" key="9">
    <source>
        <dbReference type="Proteomes" id="UP000663874"/>
    </source>
</evidence>
<gene>
    <name evidence="7" type="ORF">FNK824_LOCUS13238</name>
    <name evidence="5" type="ORF">JXQ802_LOCUS38788</name>
    <name evidence="6" type="ORF">OTI717_LOCUS12751</name>
    <name evidence="4" type="ORF">PYM288_LOCUS24845</name>
    <name evidence="2" type="ORF">RFH988_LOCUS22033</name>
    <name evidence="3" type="ORF">SEV965_LOCUS20261</name>
</gene>
<evidence type="ECO:0000313" key="7">
    <source>
        <dbReference type="EMBL" id="CAF3768843.1"/>
    </source>
</evidence>
<organism evidence="7 9">
    <name type="scientific">Rotaria sordida</name>
    <dbReference type="NCBI Taxonomy" id="392033"/>
    <lineage>
        <taxon>Eukaryota</taxon>
        <taxon>Metazoa</taxon>
        <taxon>Spiralia</taxon>
        <taxon>Gnathifera</taxon>
        <taxon>Rotifera</taxon>
        <taxon>Eurotatoria</taxon>
        <taxon>Bdelloidea</taxon>
        <taxon>Philodinida</taxon>
        <taxon>Philodinidae</taxon>
        <taxon>Rotaria</taxon>
    </lineage>
</organism>
<dbReference type="Proteomes" id="UP000663889">
    <property type="component" value="Unassembled WGS sequence"/>
</dbReference>
<proteinExistence type="predicted"/>
<dbReference type="Proteomes" id="UP000663870">
    <property type="component" value="Unassembled WGS sequence"/>
</dbReference>
<evidence type="ECO:0000313" key="3">
    <source>
        <dbReference type="EMBL" id="CAF1184890.1"/>
    </source>
</evidence>
<feature type="region of interest" description="Disordered" evidence="1">
    <location>
        <begin position="241"/>
        <end position="261"/>
    </location>
</feature>
<protein>
    <submittedName>
        <fullName evidence="7">Uncharacterized protein</fullName>
    </submittedName>
</protein>
<evidence type="ECO:0000256" key="1">
    <source>
        <dbReference type="SAM" id="MobiDB-lite"/>
    </source>
</evidence>
<dbReference type="EMBL" id="CAJNOO010001443">
    <property type="protein sequence ID" value="CAF1153234.1"/>
    <property type="molecule type" value="Genomic_DNA"/>
</dbReference>
<comment type="caution">
    <text evidence="7">The sequence shown here is derived from an EMBL/GenBank/DDBJ whole genome shotgun (WGS) entry which is preliminary data.</text>
</comment>
<name>A0A818ZGQ7_9BILA</name>
<dbReference type="EMBL" id="CAJOBE010001719">
    <property type="protein sequence ID" value="CAF3768843.1"/>
    <property type="molecule type" value="Genomic_DNA"/>
</dbReference>
<dbReference type="Proteomes" id="UP000663882">
    <property type="component" value="Unassembled WGS sequence"/>
</dbReference>
<evidence type="ECO:0000313" key="8">
    <source>
        <dbReference type="Proteomes" id="UP000663870"/>
    </source>
</evidence>
<dbReference type="OrthoDB" id="10068797at2759"/>
<dbReference type="Proteomes" id="UP000663854">
    <property type="component" value="Unassembled WGS sequence"/>
</dbReference>
<evidence type="ECO:0000313" key="6">
    <source>
        <dbReference type="EMBL" id="CAF3704354.1"/>
    </source>
</evidence>
<reference evidence="7" key="1">
    <citation type="submission" date="2021-02" db="EMBL/GenBank/DDBJ databases">
        <authorList>
            <person name="Nowell W R."/>
        </authorList>
    </citation>
    <scope>NUCLEOTIDE SEQUENCE</scope>
</reference>
<evidence type="ECO:0000313" key="4">
    <source>
        <dbReference type="EMBL" id="CAF1200440.1"/>
    </source>
</evidence>
<dbReference type="EMBL" id="CAJOAX010001306">
    <property type="protein sequence ID" value="CAF3704354.1"/>
    <property type="molecule type" value="Genomic_DNA"/>
</dbReference>
<dbReference type="EMBL" id="CAJNOL010002180">
    <property type="protein sequence ID" value="CAF1471905.1"/>
    <property type="molecule type" value="Genomic_DNA"/>
</dbReference>
<accession>A0A818ZGQ7</accession>
<dbReference type="EMBL" id="CAJNOH010001291">
    <property type="protein sequence ID" value="CAF1200440.1"/>
    <property type="molecule type" value="Genomic_DNA"/>
</dbReference>
<dbReference type="Proteomes" id="UP000663823">
    <property type="component" value="Unassembled WGS sequence"/>
</dbReference>
<dbReference type="EMBL" id="CAJNOU010001306">
    <property type="protein sequence ID" value="CAF1184890.1"/>
    <property type="molecule type" value="Genomic_DNA"/>
</dbReference>
<keyword evidence="8" id="KW-1185">Reference proteome</keyword>
<dbReference type="AlphaFoldDB" id="A0A818ZGQ7"/>
<dbReference type="Proteomes" id="UP000663874">
    <property type="component" value="Unassembled WGS sequence"/>
</dbReference>
<sequence>MSNQSFQNNAQSSNSPEKNDDLWKNLKIDFTLENSVFFDNKIYGIIEISPEEARELIENFVLVIDNSIRVEFNAQFQNIWASGFDPTKGKTLVLIKAIPKNTKMMTKTSGTQEFSIVRKHSSLAPTIIFEEAINDLTPYLIVQWFHLGDSIAEKYVLVLNGNEIVYIRRPSQSGVYKVCIKNLKLDKNISHTIYIIARLNNDEETYRSDPIKFTIPYKVNQNNRQVIKVYVDNYANQLTKERIEQDNDKKPSSLSGDKQHTHKIIHSISLEQSSDNKNHKFKIVCTHLSDHCKEPHDDFPGISHYFERNSTKALLSSCTQSRSTNNHKSTLVLEINITSLNKKDTHDDDSDVIIS</sequence>
<evidence type="ECO:0000313" key="2">
    <source>
        <dbReference type="EMBL" id="CAF1153234.1"/>
    </source>
</evidence>
<evidence type="ECO:0000313" key="5">
    <source>
        <dbReference type="EMBL" id="CAF1471905.1"/>
    </source>
</evidence>
<feature type="compositionally biased region" description="Basic and acidic residues" evidence="1">
    <location>
        <begin position="241"/>
        <end position="251"/>
    </location>
</feature>